<accession>A0ABD2YSN7</accession>
<organism evidence="1 2">
    <name type="scientific">Cinchona calisaya</name>
    <dbReference type="NCBI Taxonomy" id="153742"/>
    <lineage>
        <taxon>Eukaryota</taxon>
        <taxon>Viridiplantae</taxon>
        <taxon>Streptophyta</taxon>
        <taxon>Embryophyta</taxon>
        <taxon>Tracheophyta</taxon>
        <taxon>Spermatophyta</taxon>
        <taxon>Magnoliopsida</taxon>
        <taxon>eudicotyledons</taxon>
        <taxon>Gunneridae</taxon>
        <taxon>Pentapetalae</taxon>
        <taxon>asterids</taxon>
        <taxon>lamiids</taxon>
        <taxon>Gentianales</taxon>
        <taxon>Rubiaceae</taxon>
        <taxon>Cinchonoideae</taxon>
        <taxon>Cinchoneae</taxon>
        <taxon>Cinchona</taxon>
    </lineage>
</organism>
<gene>
    <name evidence="1" type="ORF">ACH5RR_029379</name>
</gene>
<comment type="caution">
    <text evidence="1">The sequence shown here is derived from an EMBL/GenBank/DDBJ whole genome shotgun (WGS) entry which is preliminary data.</text>
</comment>
<sequence>MDALRVVLDALSFLSLLRVPSVPPDFKTPVGKFPNFPNLTLWIHLFALAQKVTKRMSLLKRKQKAIEEIARTRFQTDGEKSFVRKAFYGGLKVISSVFEPILYNRSVFLRTHDPLFAWSSRAFFGCGGSNPIHEHMGNEASQRNLLLGYFVNNLTISYFLPPIHFKEVVEPKMRSPRCP</sequence>
<dbReference type="AlphaFoldDB" id="A0ABD2YSN7"/>
<evidence type="ECO:0000313" key="2">
    <source>
        <dbReference type="Proteomes" id="UP001630127"/>
    </source>
</evidence>
<name>A0ABD2YSN7_9GENT</name>
<evidence type="ECO:0000313" key="1">
    <source>
        <dbReference type="EMBL" id="KAL3509978.1"/>
    </source>
</evidence>
<protein>
    <submittedName>
        <fullName evidence="1">Uncharacterized protein</fullName>
    </submittedName>
</protein>
<keyword evidence="2" id="KW-1185">Reference proteome</keyword>
<reference evidence="1 2" key="1">
    <citation type="submission" date="2024-11" db="EMBL/GenBank/DDBJ databases">
        <title>A near-complete genome assembly of Cinchona calisaya.</title>
        <authorList>
            <person name="Lian D.C."/>
            <person name="Zhao X.W."/>
            <person name="Wei L."/>
        </authorList>
    </citation>
    <scope>NUCLEOTIDE SEQUENCE [LARGE SCALE GENOMIC DNA]</scope>
    <source>
        <tissue evidence="1">Nenye</tissue>
    </source>
</reference>
<dbReference type="Proteomes" id="UP001630127">
    <property type="component" value="Unassembled WGS sequence"/>
</dbReference>
<proteinExistence type="predicted"/>
<dbReference type="EMBL" id="JBJUIK010000012">
    <property type="protein sequence ID" value="KAL3509978.1"/>
    <property type="molecule type" value="Genomic_DNA"/>
</dbReference>